<evidence type="ECO:0000313" key="3">
    <source>
        <dbReference type="Proteomes" id="UP000253729"/>
    </source>
</evidence>
<name>A0A3F3PR91_9EURO</name>
<dbReference type="GeneID" id="38135912"/>
<accession>A0A3F3PR91</accession>
<keyword evidence="1" id="KW-0812">Transmembrane</keyword>
<keyword evidence="1" id="KW-0472">Membrane</keyword>
<dbReference type="Proteomes" id="UP000253729">
    <property type="component" value="Unassembled WGS sequence"/>
</dbReference>
<dbReference type="EMBL" id="KZ852067">
    <property type="protein sequence ID" value="RDH29460.1"/>
    <property type="molecule type" value="Genomic_DNA"/>
</dbReference>
<dbReference type="AlphaFoldDB" id="A0A3F3PR91"/>
<evidence type="ECO:0000256" key="1">
    <source>
        <dbReference type="SAM" id="Phobius"/>
    </source>
</evidence>
<dbReference type="RefSeq" id="XP_026622482.1">
    <property type="nucleotide sequence ID" value="XM_026767556.1"/>
</dbReference>
<reference evidence="2 3" key="1">
    <citation type="submission" date="2018-07" db="EMBL/GenBank/DDBJ databases">
        <title>The genomes of Aspergillus section Nigri reveals drivers in fungal speciation.</title>
        <authorList>
            <consortium name="DOE Joint Genome Institute"/>
            <person name="Vesth T.C."/>
            <person name="Nybo J."/>
            <person name="Theobald S."/>
            <person name="Brandl J."/>
            <person name="Frisvad J.C."/>
            <person name="Nielsen K.F."/>
            <person name="Lyhne E.K."/>
            <person name="Kogle M.E."/>
            <person name="Kuo A."/>
            <person name="Riley R."/>
            <person name="Clum A."/>
            <person name="Nolan M."/>
            <person name="Lipzen A."/>
            <person name="Salamov A."/>
            <person name="Henrissat B."/>
            <person name="Wiebenga A."/>
            <person name="De vries R.P."/>
            <person name="Grigoriev I.V."/>
            <person name="Mortensen U.H."/>
            <person name="Andersen M.R."/>
            <person name="Baker S.E."/>
        </authorList>
    </citation>
    <scope>NUCLEOTIDE SEQUENCE [LARGE SCALE GENOMIC DNA]</scope>
    <source>
        <strain evidence="2 3">CBS 139.54b</strain>
    </source>
</reference>
<keyword evidence="3" id="KW-1185">Reference proteome</keyword>
<gene>
    <name evidence="2" type="ORF">BDQ94DRAFT_150297</name>
</gene>
<proteinExistence type="predicted"/>
<protein>
    <submittedName>
        <fullName evidence="2">Uncharacterized protein</fullName>
    </submittedName>
</protein>
<sequence>MVAGDRDRENNSLSLREYSTLYYFKSTYLLISRIDRKGVVGIPALGCYRGWKDGKVYVSFRFGSLVSVFQFIGLFFLVRWYWLV</sequence>
<evidence type="ECO:0000313" key="2">
    <source>
        <dbReference type="EMBL" id="RDH29460.1"/>
    </source>
</evidence>
<organism evidence="2 3">
    <name type="scientific">Aspergillus welwitschiae</name>
    <dbReference type="NCBI Taxonomy" id="1341132"/>
    <lineage>
        <taxon>Eukaryota</taxon>
        <taxon>Fungi</taxon>
        <taxon>Dikarya</taxon>
        <taxon>Ascomycota</taxon>
        <taxon>Pezizomycotina</taxon>
        <taxon>Eurotiomycetes</taxon>
        <taxon>Eurotiomycetidae</taxon>
        <taxon>Eurotiales</taxon>
        <taxon>Aspergillaceae</taxon>
        <taxon>Aspergillus</taxon>
        <taxon>Aspergillus subgen. Circumdati</taxon>
    </lineage>
</organism>
<keyword evidence="1" id="KW-1133">Transmembrane helix</keyword>
<feature type="transmembrane region" description="Helical" evidence="1">
    <location>
        <begin position="62"/>
        <end position="82"/>
    </location>
</feature>